<evidence type="ECO:0000256" key="8">
    <source>
        <dbReference type="ARBA" id="ARBA00022723"/>
    </source>
</evidence>
<reference evidence="22" key="1">
    <citation type="submission" date="2015-02" db="EMBL/GenBank/DDBJ databases">
        <title>Genome sequencing for Strongylocentrotus purpuratus.</title>
        <authorList>
            <person name="Murali S."/>
            <person name="Liu Y."/>
            <person name="Vee V."/>
            <person name="English A."/>
            <person name="Wang M."/>
            <person name="Skinner E."/>
            <person name="Han Y."/>
            <person name="Muzny D.M."/>
            <person name="Worley K.C."/>
            <person name="Gibbs R.A."/>
        </authorList>
    </citation>
    <scope>NUCLEOTIDE SEQUENCE</scope>
</reference>
<dbReference type="SUPFAM" id="SSF56112">
    <property type="entry name" value="Protein kinase-like (PK-like)"/>
    <property type="match status" value="1"/>
</dbReference>
<dbReference type="EnsemblMetazoa" id="XM_030986682">
    <property type="protein sequence ID" value="XP_030842542"/>
    <property type="gene ID" value="LOC100893139"/>
</dbReference>
<dbReference type="GO" id="GO:0000422">
    <property type="term" value="P:autophagy of mitochondrion"/>
    <property type="evidence" value="ECO:0000318"/>
    <property type="project" value="GO_Central"/>
</dbReference>
<keyword evidence="14" id="KW-0460">Magnesium</keyword>
<keyword evidence="6" id="KW-0723">Serine/threonine-protein kinase</keyword>
<dbReference type="InParanoid" id="A0A7M7NW19"/>
<comment type="subcellular location">
    <subcellularLocation>
        <location evidence="3">Cytoplasm</location>
        <location evidence="3">Cytosol</location>
    </subcellularLocation>
    <subcellularLocation>
        <location evidence="2">Mitochondrion inner membrane</location>
        <topology evidence="2">Single-pass membrane protein</topology>
    </subcellularLocation>
    <subcellularLocation>
        <location evidence="4">Mitochondrion outer membrane</location>
        <topology evidence="4">Single-pass membrane protein</topology>
    </subcellularLocation>
</comment>
<comment type="catalytic activity">
    <reaction evidence="17">
        <text>L-threonyl-[protein] + ATP = O-phospho-L-threonyl-[protein] + ADP + H(+)</text>
        <dbReference type="Rhea" id="RHEA:46608"/>
        <dbReference type="Rhea" id="RHEA-COMP:11060"/>
        <dbReference type="Rhea" id="RHEA-COMP:11605"/>
        <dbReference type="ChEBI" id="CHEBI:15378"/>
        <dbReference type="ChEBI" id="CHEBI:30013"/>
        <dbReference type="ChEBI" id="CHEBI:30616"/>
        <dbReference type="ChEBI" id="CHEBI:61977"/>
        <dbReference type="ChEBI" id="CHEBI:456216"/>
        <dbReference type="EC" id="2.7.11.1"/>
    </reaction>
</comment>
<feature type="region of interest" description="Disordered" evidence="19">
    <location>
        <begin position="18"/>
        <end position="57"/>
    </location>
</feature>
<keyword evidence="12" id="KW-0472">Membrane</keyword>
<evidence type="ECO:0000256" key="16">
    <source>
        <dbReference type="ARBA" id="ARBA00023128"/>
    </source>
</evidence>
<dbReference type="PANTHER" id="PTHR22972">
    <property type="entry name" value="SERINE/THREONINE PROTEIN KINASE"/>
    <property type="match status" value="1"/>
</dbReference>
<evidence type="ECO:0000256" key="17">
    <source>
        <dbReference type="ARBA" id="ARBA00047899"/>
    </source>
</evidence>
<dbReference type="GO" id="GO:0005829">
    <property type="term" value="C:cytosol"/>
    <property type="evidence" value="ECO:0007669"/>
    <property type="project" value="UniProtKB-SubCell"/>
</dbReference>
<dbReference type="GO" id="GO:0005524">
    <property type="term" value="F:ATP binding"/>
    <property type="evidence" value="ECO:0007669"/>
    <property type="project" value="UniProtKB-KW"/>
</dbReference>
<feature type="region of interest" description="Disordered" evidence="19">
    <location>
        <begin position="202"/>
        <end position="234"/>
    </location>
</feature>
<dbReference type="Gene3D" id="1.10.510.10">
    <property type="entry name" value="Transferase(Phosphotransferase) domain 1"/>
    <property type="match status" value="1"/>
</dbReference>
<evidence type="ECO:0000256" key="1">
    <source>
        <dbReference type="ARBA" id="ARBA00001946"/>
    </source>
</evidence>
<sequence length="655" mass="71681">MSLRHGLQAIVRVVRRRVQQQAQQHTHGHAGRQKADAPTLNPAQHYHSSGPTGPNVVLRPKSQNLANRAAQVWRLTPGSWSRITLANGTRTVPSSRPVLPLLLGFAGIGFVSQDQVQDSPQDGEAGIAARSGIDLDTAIQVVQTSLQSVFKNRDLKPDHLMDHPFTEFPSKLTGYTLSKTTLAKGTEGVVFGAKKRCSVPSPEGDVEFADPCDKDMPMSADQQKNGGRGEQRNEELPICDDKECNLALKMMFNYNVGSTPADIMAEYEAEQLPLVMAGGTFCQSNKFKHERPNGSLRSSHPNIVLMHRAFVDDVRVPSLSSAVSLFDVALPVRLNPMGAGADTTMYIVMKRYRTSLRDYLSMECDLPDHTVMVIVAQLLEAVGYLGNQGVVHRDLKSNNILVDYEEASGASPHVVIADFGCALSLRGRNLQDSVSVEDRNRQGNSALMAPEVTKGYHHDCLHYHDYLKADAWAVGAIIYEVCGQKNPFYSDGVNSCGYEAGDLPQLQSQAVGLKIISKLLLQKDPGERPSAQVAANILHLLLWQPSVSSLLRLCHSQSQMDSELSAWIIKVSLMQLVQDQAEKTLPSTRADPGIPLNPVEKGLLETFLKRVNSGHLICATQHLVKAFEPLALFAVSSLPVGREQLTDLSSNADRL</sequence>
<accession>A0A7M7NW19</accession>
<dbReference type="RefSeq" id="XP_030842542.1">
    <property type="nucleotide sequence ID" value="XM_030986682.1"/>
</dbReference>
<dbReference type="InterPro" id="IPR000719">
    <property type="entry name" value="Prot_kinase_dom"/>
</dbReference>
<evidence type="ECO:0000256" key="14">
    <source>
        <dbReference type="ARBA" id="ARBA00022842"/>
    </source>
</evidence>
<dbReference type="EC" id="2.7.11.1" evidence="5"/>
<dbReference type="InterPro" id="IPR011009">
    <property type="entry name" value="Kinase-like_dom_sf"/>
</dbReference>
<dbReference type="PROSITE" id="PS00108">
    <property type="entry name" value="PROTEIN_KINASE_ST"/>
    <property type="match status" value="1"/>
</dbReference>
<feature type="domain" description="Protein kinase" evidence="20">
    <location>
        <begin position="176"/>
        <end position="542"/>
    </location>
</feature>
<dbReference type="OMA" id="HAKSHEL"/>
<dbReference type="AlphaFoldDB" id="A0A7M7NW19"/>
<evidence type="ECO:0000256" key="9">
    <source>
        <dbReference type="ARBA" id="ARBA00022741"/>
    </source>
</evidence>
<keyword evidence="8" id="KW-0479">Metal-binding</keyword>
<organism evidence="21 22">
    <name type="scientific">Strongylocentrotus purpuratus</name>
    <name type="common">Purple sea urchin</name>
    <dbReference type="NCBI Taxonomy" id="7668"/>
    <lineage>
        <taxon>Eukaryota</taxon>
        <taxon>Metazoa</taxon>
        <taxon>Echinodermata</taxon>
        <taxon>Eleutherozoa</taxon>
        <taxon>Echinozoa</taxon>
        <taxon>Echinoidea</taxon>
        <taxon>Euechinoidea</taxon>
        <taxon>Echinacea</taxon>
        <taxon>Camarodonta</taxon>
        <taxon>Echinidea</taxon>
        <taxon>Strongylocentrotidae</taxon>
        <taxon>Strongylocentrotus</taxon>
    </lineage>
</organism>
<dbReference type="Proteomes" id="UP000007110">
    <property type="component" value="Unassembled WGS sequence"/>
</dbReference>
<dbReference type="KEGG" id="spu:100893139"/>
<evidence type="ECO:0000259" key="20">
    <source>
        <dbReference type="PROSITE" id="PS50011"/>
    </source>
</evidence>
<keyword evidence="13" id="KW-0067">ATP-binding</keyword>
<dbReference type="GO" id="GO:0046872">
    <property type="term" value="F:metal ion binding"/>
    <property type="evidence" value="ECO:0007669"/>
    <property type="project" value="UniProtKB-KW"/>
</dbReference>
<evidence type="ECO:0000256" key="11">
    <source>
        <dbReference type="ARBA" id="ARBA00022787"/>
    </source>
</evidence>
<dbReference type="PANTHER" id="PTHR22972:SF7">
    <property type="entry name" value="SERINE_THREONINE-PROTEIN KINASE PINK1, MITOCHONDRIAL"/>
    <property type="match status" value="1"/>
</dbReference>
<keyword evidence="11" id="KW-1000">Mitochondrion outer membrane</keyword>
<comment type="cofactor">
    <cofactor evidence="1">
        <name>Mg(2+)</name>
        <dbReference type="ChEBI" id="CHEBI:18420"/>
    </cofactor>
</comment>
<dbReference type="CTD" id="65018"/>
<dbReference type="Pfam" id="PF00069">
    <property type="entry name" value="Pkinase"/>
    <property type="match status" value="1"/>
</dbReference>
<evidence type="ECO:0000256" key="7">
    <source>
        <dbReference type="ARBA" id="ARBA00022679"/>
    </source>
</evidence>
<evidence type="ECO:0000256" key="13">
    <source>
        <dbReference type="ARBA" id="ARBA00022840"/>
    </source>
</evidence>
<evidence type="ECO:0000256" key="19">
    <source>
        <dbReference type="SAM" id="MobiDB-lite"/>
    </source>
</evidence>
<evidence type="ECO:0000256" key="12">
    <source>
        <dbReference type="ARBA" id="ARBA00022792"/>
    </source>
</evidence>
<keyword evidence="12" id="KW-0999">Mitochondrion inner membrane</keyword>
<evidence type="ECO:0000256" key="18">
    <source>
        <dbReference type="ARBA" id="ARBA00048679"/>
    </source>
</evidence>
<keyword evidence="16" id="KW-0496">Mitochondrion</keyword>
<proteinExistence type="predicted"/>
<evidence type="ECO:0000256" key="4">
    <source>
        <dbReference type="ARBA" id="ARBA00004572"/>
    </source>
</evidence>
<dbReference type="PROSITE" id="PS50011">
    <property type="entry name" value="PROTEIN_KINASE_DOM"/>
    <property type="match status" value="1"/>
</dbReference>
<keyword evidence="7" id="KW-0808">Transferase</keyword>
<dbReference type="GO" id="GO:0090141">
    <property type="term" value="P:positive regulation of mitochondrial fission"/>
    <property type="evidence" value="ECO:0000318"/>
    <property type="project" value="GO_Central"/>
</dbReference>
<evidence type="ECO:0000256" key="2">
    <source>
        <dbReference type="ARBA" id="ARBA00004434"/>
    </source>
</evidence>
<dbReference type="InterPro" id="IPR008271">
    <property type="entry name" value="Ser/Thr_kinase_AS"/>
</dbReference>
<dbReference type="GO" id="GO:0005739">
    <property type="term" value="C:mitochondrion"/>
    <property type="evidence" value="ECO:0000318"/>
    <property type="project" value="GO_Central"/>
</dbReference>
<dbReference type="SMART" id="SM00220">
    <property type="entry name" value="S_TKc"/>
    <property type="match status" value="1"/>
</dbReference>
<evidence type="ECO:0000256" key="3">
    <source>
        <dbReference type="ARBA" id="ARBA00004514"/>
    </source>
</evidence>
<dbReference type="InterPro" id="IPR051511">
    <property type="entry name" value="MitoQC_Scaffold_Kinases"/>
</dbReference>
<dbReference type="GeneID" id="100893139"/>
<evidence type="ECO:0000256" key="6">
    <source>
        <dbReference type="ARBA" id="ARBA00022527"/>
    </source>
</evidence>
<evidence type="ECO:0000256" key="5">
    <source>
        <dbReference type="ARBA" id="ARBA00012513"/>
    </source>
</evidence>
<evidence type="ECO:0000256" key="10">
    <source>
        <dbReference type="ARBA" id="ARBA00022777"/>
    </source>
</evidence>
<dbReference type="GO" id="GO:0042981">
    <property type="term" value="P:regulation of apoptotic process"/>
    <property type="evidence" value="ECO:0000318"/>
    <property type="project" value="GO_Central"/>
</dbReference>
<dbReference type="GO" id="GO:0004674">
    <property type="term" value="F:protein serine/threonine kinase activity"/>
    <property type="evidence" value="ECO:0000318"/>
    <property type="project" value="GO_Central"/>
</dbReference>
<keyword evidence="9" id="KW-0547">Nucleotide-binding</keyword>
<evidence type="ECO:0000256" key="15">
    <source>
        <dbReference type="ARBA" id="ARBA00022946"/>
    </source>
</evidence>
<reference evidence="21" key="2">
    <citation type="submission" date="2021-01" db="UniProtKB">
        <authorList>
            <consortium name="EnsemblMetazoa"/>
        </authorList>
    </citation>
    <scope>IDENTIFICATION</scope>
</reference>
<evidence type="ECO:0000313" key="21">
    <source>
        <dbReference type="EnsemblMetazoa" id="XP_030842542"/>
    </source>
</evidence>
<keyword evidence="22" id="KW-1185">Reference proteome</keyword>
<dbReference type="GO" id="GO:0005743">
    <property type="term" value="C:mitochondrial inner membrane"/>
    <property type="evidence" value="ECO:0007669"/>
    <property type="project" value="UniProtKB-SubCell"/>
</dbReference>
<evidence type="ECO:0000313" key="22">
    <source>
        <dbReference type="Proteomes" id="UP000007110"/>
    </source>
</evidence>
<dbReference type="GO" id="GO:0005741">
    <property type="term" value="C:mitochondrial outer membrane"/>
    <property type="evidence" value="ECO:0007669"/>
    <property type="project" value="UniProtKB-SubCell"/>
</dbReference>
<protein>
    <recommendedName>
        <fullName evidence="5">non-specific serine/threonine protein kinase</fullName>
        <ecNumber evidence="5">2.7.11.1</ecNumber>
    </recommendedName>
</protein>
<comment type="catalytic activity">
    <reaction evidence="18">
        <text>L-seryl-[protein] + ATP = O-phospho-L-seryl-[protein] + ADP + H(+)</text>
        <dbReference type="Rhea" id="RHEA:17989"/>
        <dbReference type="Rhea" id="RHEA-COMP:9863"/>
        <dbReference type="Rhea" id="RHEA-COMP:11604"/>
        <dbReference type="ChEBI" id="CHEBI:15378"/>
        <dbReference type="ChEBI" id="CHEBI:29999"/>
        <dbReference type="ChEBI" id="CHEBI:30616"/>
        <dbReference type="ChEBI" id="CHEBI:83421"/>
        <dbReference type="ChEBI" id="CHEBI:456216"/>
        <dbReference type="EC" id="2.7.11.1"/>
    </reaction>
</comment>
<dbReference type="OrthoDB" id="1405469at2759"/>
<keyword evidence="15" id="KW-0809">Transit peptide</keyword>
<keyword evidence="10" id="KW-0418">Kinase</keyword>
<name>A0A7M7NW19_STRPU</name>